<protein>
    <submittedName>
        <fullName evidence="2">Cupin-like domain-containing protein</fullName>
    </submittedName>
</protein>
<dbReference type="InterPro" id="IPR003347">
    <property type="entry name" value="JmjC_dom"/>
</dbReference>
<feature type="domain" description="JmjC" evidence="1">
    <location>
        <begin position="97"/>
        <end position="257"/>
    </location>
</feature>
<dbReference type="SUPFAM" id="SSF51197">
    <property type="entry name" value="Clavaminate synthase-like"/>
    <property type="match status" value="1"/>
</dbReference>
<evidence type="ECO:0000313" key="3">
    <source>
        <dbReference type="Proteomes" id="UP001056708"/>
    </source>
</evidence>
<proteinExistence type="predicted"/>
<reference evidence="2" key="1">
    <citation type="submission" date="2022-06" db="EMBL/GenBank/DDBJ databases">
        <title>Genome sequence of Phormidium yuhuli AB48 isolated from an industrial photobioreactor environment.</title>
        <authorList>
            <person name="Qiu Y."/>
            <person name="Noonan A.J.C."/>
            <person name="Dofher K."/>
            <person name="Koch M."/>
            <person name="Kieft B."/>
            <person name="Lin X."/>
            <person name="Ziels R.M."/>
            <person name="Hallam S.J."/>
        </authorList>
    </citation>
    <scope>NUCLEOTIDE SEQUENCE</scope>
    <source>
        <strain evidence="2">AB48</strain>
    </source>
</reference>
<dbReference type="InterPro" id="IPR014710">
    <property type="entry name" value="RmlC-like_jellyroll"/>
</dbReference>
<dbReference type="RefSeq" id="WP_252659481.1">
    <property type="nucleotide sequence ID" value="NZ_CP098611.1"/>
</dbReference>
<dbReference type="PROSITE" id="PS51184">
    <property type="entry name" value="JMJC"/>
    <property type="match status" value="1"/>
</dbReference>
<organism evidence="2 3">
    <name type="scientific">Phormidium yuhuli AB48</name>
    <dbReference type="NCBI Taxonomy" id="2940671"/>
    <lineage>
        <taxon>Bacteria</taxon>
        <taxon>Bacillati</taxon>
        <taxon>Cyanobacteriota</taxon>
        <taxon>Cyanophyceae</taxon>
        <taxon>Oscillatoriophycideae</taxon>
        <taxon>Oscillatoriales</taxon>
        <taxon>Oscillatoriaceae</taxon>
        <taxon>Phormidium</taxon>
        <taxon>Phormidium yuhuli</taxon>
    </lineage>
</organism>
<gene>
    <name evidence="2" type="ORF">NEA10_10405</name>
</gene>
<dbReference type="Proteomes" id="UP001056708">
    <property type="component" value="Chromosome"/>
</dbReference>
<evidence type="ECO:0000313" key="2">
    <source>
        <dbReference type="EMBL" id="USR89306.1"/>
    </source>
</evidence>
<accession>A0ABY5ALP0</accession>
<keyword evidence="3" id="KW-1185">Reference proteome</keyword>
<dbReference type="SMART" id="SM00558">
    <property type="entry name" value="JmjC"/>
    <property type="match status" value="1"/>
</dbReference>
<dbReference type="EMBL" id="CP098611">
    <property type="protein sequence ID" value="USR89306.1"/>
    <property type="molecule type" value="Genomic_DNA"/>
</dbReference>
<dbReference type="Gene3D" id="2.60.120.10">
    <property type="entry name" value="Jelly Rolls"/>
    <property type="match status" value="1"/>
</dbReference>
<dbReference type="InterPro" id="IPR041667">
    <property type="entry name" value="Cupin_8"/>
</dbReference>
<dbReference type="PANTHER" id="PTHR12461:SF105">
    <property type="entry name" value="HYPOXIA-INDUCIBLE FACTOR 1-ALPHA INHIBITOR"/>
    <property type="match status" value="1"/>
</dbReference>
<dbReference type="Pfam" id="PF13621">
    <property type="entry name" value="Cupin_8"/>
    <property type="match status" value="1"/>
</dbReference>
<name>A0ABY5ALP0_9CYAN</name>
<sequence length="292" mass="33622">MFIQEHQIPGIPVVLRHGVSEPEWNLEYLESKIGSEKFLCRFYGQERQTLDKRKWQTIGSGIAAKCLSFFEYASLVRSGEAHRDDIYLAKCPLATTSLANSPSLQALGPQFNLHKAMTDFNLWAGAGGHVESLHYDTFDGTLIQLSGQKRVVLFPPAQLSNLYPFPLMGHLHHGLKLRSWFSQVYPDKPDFETFPGLEEAFKHRYEVILNPGDVLYLPVGWWHEVSALGEGFVCSANRFWAVFPRRRVLSQWSSWRTYFAFLLSMPFMSLKFAQALMKPNRKEEVEKVIRMF</sequence>
<dbReference type="PANTHER" id="PTHR12461">
    <property type="entry name" value="HYPOXIA-INDUCIBLE FACTOR 1 ALPHA INHIBITOR-RELATED"/>
    <property type="match status" value="1"/>
</dbReference>
<evidence type="ECO:0000259" key="1">
    <source>
        <dbReference type="PROSITE" id="PS51184"/>
    </source>
</evidence>